<evidence type="ECO:0000256" key="4">
    <source>
        <dbReference type="ARBA" id="ARBA00023163"/>
    </source>
</evidence>
<evidence type="ECO:0000256" key="3">
    <source>
        <dbReference type="ARBA" id="ARBA00023125"/>
    </source>
</evidence>
<evidence type="ECO:0000313" key="7">
    <source>
        <dbReference type="EMBL" id="MCM3715741.1"/>
    </source>
</evidence>
<dbReference type="SUPFAM" id="SSF48498">
    <property type="entry name" value="Tetracyclin repressor-like, C-terminal domain"/>
    <property type="match status" value="1"/>
</dbReference>
<dbReference type="RefSeq" id="WP_251224448.1">
    <property type="nucleotide sequence ID" value="NZ_JAMBOL010000020.1"/>
</dbReference>
<evidence type="ECO:0000256" key="2">
    <source>
        <dbReference type="ARBA" id="ARBA00023015"/>
    </source>
</evidence>
<dbReference type="InterPro" id="IPR041603">
    <property type="entry name" value="YvdT_C"/>
</dbReference>
<dbReference type="GO" id="GO:0003677">
    <property type="term" value="F:DNA binding"/>
    <property type="evidence" value="ECO:0007669"/>
    <property type="project" value="UniProtKB-UniRule"/>
</dbReference>
<keyword evidence="4" id="KW-0804">Transcription</keyword>
<sequence>MKQQNAERRAEILSVAREVLAEKGLEATKVSEIVKRAGIAQGTFYLYFDSKNALIQALTKEMMDKVFDVVSDSLAESATFEQGLQNGLRVAFHSMSDYVDIFNILMNGCAVLSSESQEWRELFVPFYELLETYIRKWQEEGSVDSELDPKVISRLIVSLTDQAVDDYYVHRSSASVEVYIANLTRFVQKALQA</sequence>
<dbReference type="PRINTS" id="PR00455">
    <property type="entry name" value="HTHTETR"/>
</dbReference>
<dbReference type="Proteomes" id="UP001139179">
    <property type="component" value="Unassembled WGS sequence"/>
</dbReference>
<dbReference type="Gene3D" id="1.10.357.10">
    <property type="entry name" value="Tetracycline Repressor, domain 2"/>
    <property type="match status" value="1"/>
</dbReference>
<reference evidence="7" key="1">
    <citation type="submission" date="2022-05" db="EMBL/GenBank/DDBJ databases">
        <title>Comparative Genomics of Spacecraft Associated Microbes.</title>
        <authorList>
            <person name="Tran M.T."/>
            <person name="Wright A."/>
            <person name="Seuylemezian A."/>
            <person name="Eisen J."/>
            <person name="Coil D."/>
        </authorList>
    </citation>
    <scope>NUCLEOTIDE SEQUENCE</scope>
    <source>
        <strain evidence="7">214.1.1</strain>
    </source>
</reference>
<dbReference type="PANTHER" id="PTHR43479:SF11">
    <property type="entry name" value="ACREF_ENVCD OPERON REPRESSOR-RELATED"/>
    <property type="match status" value="1"/>
</dbReference>
<protein>
    <submittedName>
        <fullName evidence="7">TetR/AcrR family transcriptional regulator</fullName>
    </submittedName>
</protein>
<keyword evidence="2" id="KW-0805">Transcription regulation</keyword>
<evidence type="ECO:0000256" key="1">
    <source>
        <dbReference type="ARBA" id="ARBA00022491"/>
    </source>
</evidence>
<name>A0A9X2DS78_9BACI</name>
<dbReference type="FunFam" id="1.10.10.60:FF:000141">
    <property type="entry name" value="TetR family transcriptional regulator"/>
    <property type="match status" value="1"/>
</dbReference>
<gene>
    <name evidence="7" type="ORF">M3202_16880</name>
</gene>
<dbReference type="PROSITE" id="PS50977">
    <property type="entry name" value="HTH_TETR_2"/>
    <property type="match status" value="1"/>
</dbReference>
<dbReference type="SUPFAM" id="SSF46689">
    <property type="entry name" value="Homeodomain-like"/>
    <property type="match status" value="1"/>
</dbReference>
<dbReference type="InterPro" id="IPR050624">
    <property type="entry name" value="HTH-type_Tx_Regulator"/>
</dbReference>
<evidence type="ECO:0000256" key="5">
    <source>
        <dbReference type="PROSITE-ProRule" id="PRU00335"/>
    </source>
</evidence>
<keyword evidence="3 5" id="KW-0238">DNA-binding</keyword>
<accession>A0A9X2DS78</accession>
<evidence type="ECO:0000259" key="6">
    <source>
        <dbReference type="PROSITE" id="PS50977"/>
    </source>
</evidence>
<feature type="domain" description="HTH tetR-type" evidence="6">
    <location>
        <begin position="6"/>
        <end position="66"/>
    </location>
</feature>
<dbReference type="Pfam" id="PF00440">
    <property type="entry name" value="TetR_N"/>
    <property type="match status" value="1"/>
</dbReference>
<organism evidence="7 8">
    <name type="scientific">Halalkalibacter oceani</name>
    <dbReference type="NCBI Taxonomy" id="1653776"/>
    <lineage>
        <taxon>Bacteria</taxon>
        <taxon>Bacillati</taxon>
        <taxon>Bacillota</taxon>
        <taxon>Bacilli</taxon>
        <taxon>Bacillales</taxon>
        <taxon>Bacillaceae</taxon>
        <taxon>Halalkalibacter</taxon>
    </lineage>
</organism>
<dbReference type="GO" id="GO:0045892">
    <property type="term" value="P:negative regulation of DNA-templated transcription"/>
    <property type="evidence" value="ECO:0007669"/>
    <property type="project" value="UniProtKB-ARBA"/>
</dbReference>
<keyword evidence="1" id="KW-0678">Repressor</keyword>
<dbReference type="Pfam" id="PF17934">
    <property type="entry name" value="TetR_C_26"/>
    <property type="match status" value="1"/>
</dbReference>
<dbReference type="PANTHER" id="PTHR43479">
    <property type="entry name" value="ACREF/ENVCD OPERON REPRESSOR-RELATED"/>
    <property type="match status" value="1"/>
</dbReference>
<comment type="caution">
    <text evidence="7">The sequence shown here is derived from an EMBL/GenBank/DDBJ whole genome shotgun (WGS) entry which is preliminary data.</text>
</comment>
<dbReference type="InterPro" id="IPR036271">
    <property type="entry name" value="Tet_transcr_reg_TetR-rel_C_sf"/>
</dbReference>
<dbReference type="EMBL" id="JAMBOL010000020">
    <property type="protein sequence ID" value="MCM3715741.1"/>
    <property type="molecule type" value="Genomic_DNA"/>
</dbReference>
<dbReference type="InterPro" id="IPR001647">
    <property type="entry name" value="HTH_TetR"/>
</dbReference>
<keyword evidence="8" id="KW-1185">Reference proteome</keyword>
<dbReference type="AlphaFoldDB" id="A0A9X2DS78"/>
<evidence type="ECO:0000313" key="8">
    <source>
        <dbReference type="Proteomes" id="UP001139179"/>
    </source>
</evidence>
<dbReference type="InterPro" id="IPR009057">
    <property type="entry name" value="Homeodomain-like_sf"/>
</dbReference>
<feature type="DNA-binding region" description="H-T-H motif" evidence="5">
    <location>
        <begin position="29"/>
        <end position="48"/>
    </location>
</feature>
<proteinExistence type="predicted"/>